<protein>
    <submittedName>
        <fullName evidence="1">Uncharacterized protein</fullName>
    </submittedName>
</protein>
<evidence type="ECO:0000313" key="1">
    <source>
        <dbReference type="EMBL" id="EKC21088.1"/>
    </source>
</evidence>
<dbReference type="InParanoid" id="K1PHS0"/>
<reference evidence="1" key="1">
    <citation type="journal article" date="2012" name="Nature">
        <title>The oyster genome reveals stress adaptation and complexity of shell formation.</title>
        <authorList>
            <person name="Zhang G."/>
            <person name="Fang X."/>
            <person name="Guo X."/>
            <person name="Li L."/>
            <person name="Luo R."/>
            <person name="Xu F."/>
            <person name="Yang P."/>
            <person name="Zhang L."/>
            <person name="Wang X."/>
            <person name="Qi H."/>
            <person name="Xiong Z."/>
            <person name="Que H."/>
            <person name="Xie Y."/>
            <person name="Holland P.W."/>
            <person name="Paps J."/>
            <person name="Zhu Y."/>
            <person name="Wu F."/>
            <person name="Chen Y."/>
            <person name="Wang J."/>
            <person name="Peng C."/>
            <person name="Meng J."/>
            <person name="Yang L."/>
            <person name="Liu J."/>
            <person name="Wen B."/>
            <person name="Zhang N."/>
            <person name="Huang Z."/>
            <person name="Zhu Q."/>
            <person name="Feng Y."/>
            <person name="Mount A."/>
            <person name="Hedgecock D."/>
            <person name="Xu Z."/>
            <person name="Liu Y."/>
            <person name="Domazet-Loso T."/>
            <person name="Du Y."/>
            <person name="Sun X."/>
            <person name="Zhang S."/>
            <person name="Liu B."/>
            <person name="Cheng P."/>
            <person name="Jiang X."/>
            <person name="Li J."/>
            <person name="Fan D."/>
            <person name="Wang W."/>
            <person name="Fu W."/>
            <person name="Wang T."/>
            <person name="Wang B."/>
            <person name="Zhang J."/>
            <person name="Peng Z."/>
            <person name="Li Y."/>
            <person name="Li N."/>
            <person name="Wang J."/>
            <person name="Chen M."/>
            <person name="He Y."/>
            <person name="Tan F."/>
            <person name="Song X."/>
            <person name="Zheng Q."/>
            <person name="Huang R."/>
            <person name="Yang H."/>
            <person name="Du X."/>
            <person name="Chen L."/>
            <person name="Yang M."/>
            <person name="Gaffney P.M."/>
            <person name="Wang S."/>
            <person name="Luo L."/>
            <person name="She Z."/>
            <person name="Ming Y."/>
            <person name="Huang W."/>
            <person name="Zhang S."/>
            <person name="Huang B."/>
            <person name="Zhang Y."/>
            <person name="Qu T."/>
            <person name="Ni P."/>
            <person name="Miao G."/>
            <person name="Wang J."/>
            <person name="Wang Q."/>
            <person name="Steinberg C.E."/>
            <person name="Wang H."/>
            <person name="Li N."/>
            <person name="Qian L."/>
            <person name="Zhang G."/>
            <person name="Li Y."/>
            <person name="Yang H."/>
            <person name="Liu X."/>
            <person name="Wang J."/>
            <person name="Yin Y."/>
            <person name="Wang J."/>
        </authorList>
    </citation>
    <scope>NUCLEOTIDE SEQUENCE [LARGE SCALE GENOMIC DNA]</scope>
    <source>
        <strain evidence="1">05x7-T-G4-1.051#20</strain>
    </source>
</reference>
<sequence length="79" mass="8655">MVIDLPKAAVCVPILPKINRKETQNNLYIGYGGAWIRLKKMQFPGGVPLRLSIGEDCNAAIIFPAASQTLRDLSNTQKS</sequence>
<dbReference type="EMBL" id="JH817377">
    <property type="protein sequence ID" value="EKC21088.1"/>
    <property type="molecule type" value="Genomic_DNA"/>
</dbReference>
<accession>K1PHS0</accession>
<gene>
    <name evidence="1" type="ORF">CGI_10004607</name>
</gene>
<name>K1PHS0_MAGGI</name>
<organism evidence="1">
    <name type="scientific">Magallana gigas</name>
    <name type="common">Pacific oyster</name>
    <name type="synonym">Crassostrea gigas</name>
    <dbReference type="NCBI Taxonomy" id="29159"/>
    <lineage>
        <taxon>Eukaryota</taxon>
        <taxon>Metazoa</taxon>
        <taxon>Spiralia</taxon>
        <taxon>Lophotrochozoa</taxon>
        <taxon>Mollusca</taxon>
        <taxon>Bivalvia</taxon>
        <taxon>Autobranchia</taxon>
        <taxon>Pteriomorphia</taxon>
        <taxon>Ostreida</taxon>
        <taxon>Ostreoidea</taxon>
        <taxon>Ostreidae</taxon>
        <taxon>Magallana</taxon>
    </lineage>
</organism>
<proteinExistence type="predicted"/>
<dbReference type="AlphaFoldDB" id="K1PHS0"/>
<dbReference type="HOGENOM" id="CLU_2608348_0_0_1"/>